<comment type="caution">
    <text evidence="2">The sequence shown here is derived from an EMBL/GenBank/DDBJ whole genome shotgun (WGS) entry which is preliminary data.</text>
</comment>
<protein>
    <submittedName>
        <fullName evidence="2">Tetratricopeptide (TPR) repeat protein</fullName>
    </submittedName>
</protein>
<accession>A0ABU2BWK1</accession>
<dbReference type="InterPro" id="IPR011990">
    <property type="entry name" value="TPR-like_helical_dom_sf"/>
</dbReference>
<dbReference type="RefSeq" id="WP_310302237.1">
    <property type="nucleotide sequence ID" value="NZ_BAAAPS010000013.1"/>
</dbReference>
<evidence type="ECO:0000259" key="1">
    <source>
        <dbReference type="PROSITE" id="PS50943"/>
    </source>
</evidence>
<dbReference type="SUPFAM" id="SSF48452">
    <property type="entry name" value="TPR-like"/>
    <property type="match status" value="3"/>
</dbReference>
<dbReference type="Gene3D" id="1.25.40.10">
    <property type="entry name" value="Tetratricopeptide repeat domain"/>
    <property type="match status" value="3"/>
</dbReference>
<sequence length="462" mass="48595">MTTEQPLLGWEPTLAERLRGIDPALLGRRVRAARVAAGLTQTDAGGPELSTAYVSRIEAGARRPSARALQTLAERTGTTPDVLLRSPEDDPATTELRLTLDYAELALETGEAQEAVSQVSTALGHLPEGSPLRERALFLHGRALEATGRLAQAVTVLEQVVAADGAHALRATIALCRCLRESGELDRAIDEGDAALARLRETPLYGTDESIQLVATVASCYFESGDVTTAARLCREAVATAEQLGSATARASAYWNASIVESHRGRVDSAVFQAQRALSLLGEGRDARNLARLRIQLGILQLRSVPPAVAEALSTLRQAETELQESSAAPADLGHVRAALARAHLLDGDLLAASEVAEQARATEADEMPLAKAEAAAVLGQVAVLEGDTERAKSLCAEAALLLSAAGADRATAQVWYELAMCLEQAGATAEALDAYRRAAASTGLTTPAVAFRSSVSVTSER</sequence>
<gene>
    <name evidence="2" type="ORF">J2S63_002349</name>
</gene>
<dbReference type="InterPro" id="IPR001387">
    <property type="entry name" value="Cro/C1-type_HTH"/>
</dbReference>
<dbReference type="Proteomes" id="UP001183648">
    <property type="component" value="Unassembled WGS sequence"/>
</dbReference>
<evidence type="ECO:0000313" key="3">
    <source>
        <dbReference type="Proteomes" id="UP001183648"/>
    </source>
</evidence>
<feature type="domain" description="HTH cro/C1-type" evidence="1">
    <location>
        <begin position="30"/>
        <end position="83"/>
    </location>
</feature>
<dbReference type="Pfam" id="PF13560">
    <property type="entry name" value="HTH_31"/>
    <property type="match status" value="1"/>
</dbReference>
<dbReference type="CDD" id="cd00093">
    <property type="entry name" value="HTH_XRE"/>
    <property type="match status" value="1"/>
</dbReference>
<dbReference type="Gene3D" id="1.10.260.40">
    <property type="entry name" value="lambda repressor-like DNA-binding domains"/>
    <property type="match status" value="1"/>
</dbReference>
<proteinExistence type="predicted"/>
<dbReference type="PROSITE" id="PS50943">
    <property type="entry name" value="HTH_CROC1"/>
    <property type="match status" value="1"/>
</dbReference>
<dbReference type="Pfam" id="PF13432">
    <property type="entry name" value="TPR_16"/>
    <property type="match status" value="2"/>
</dbReference>
<name>A0ABU2BWK1_9ACTN</name>
<reference evidence="2 3" key="1">
    <citation type="submission" date="2023-07" db="EMBL/GenBank/DDBJ databases">
        <title>Sequencing the genomes of 1000 actinobacteria strains.</title>
        <authorList>
            <person name="Klenk H.-P."/>
        </authorList>
    </citation>
    <scope>NUCLEOTIDE SEQUENCE [LARGE SCALE GENOMIC DNA]</scope>
    <source>
        <strain evidence="2 3">DSM 19426</strain>
    </source>
</reference>
<dbReference type="InterPro" id="IPR010982">
    <property type="entry name" value="Lambda_DNA-bd_dom_sf"/>
</dbReference>
<evidence type="ECO:0000313" key="2">
    <source>
        <dbReference type="EMBL" id="MDR7362796.1"/>
    </source>
</evidence>
<dbReference type="EMBL" id="JAVDYG010000001">
    <property type="protein sequence ID" value="MDR7362796.1"/>
    <property type="molecule type" value="Genomic_DNA"/>
</dbReference>
<dbReference type="SMART" id="SM00530">
    <property type="entry name" value="HTH_XRE"/>
    <property type="match status" value="1"/>
</dbReference>
<dbReference type="SUPFAM" id="SSF47413">
    <property type="entry name" value="lambda repressor-like DNA-binding domains"/>
    <property type="match status" value="1"/>
</dbReference>
<keyword evidence="3" id="KW-1185">Reference proteome</keyword>
<organism evidence="2 3">
    <name type="scientific">Nocardioides marmoribigeumensis</name>
    <dbReference type="NCBI Taxonomy" id="433649"/>
    <lineage>
        <taxon>Bacteria</taxon>
        <taxon>Bacillati</taxon>
        <taxon>Actinomycetota</taxon>
        <taxon>Actinomycetes</taxon>
        <taxon>Propionibacteriales</taxon>
        <taxon>Nocardioidaceae</taxon>
        <taxon>Nocardioides</taxon>
    </lineage>
</organism>